<dbReference type="GO" id="GO:0033743">
    <property type="term" value="F:peptide-methionine (R)-S-oxide reductase activity"/>
    <property type="evidence" value="ECO:0007669"/>
    <property type="project" value="UniProtKB-UniRule"/>
</dbReference>
<accession>A0A7L4UQJ4</accession>
<dbReference type="GO" id="GO:0006979">
    <property type="term" value="P:response to oxidative stress"/>
    <property type="evidence" value="ECO:0007669"/>
    <property type="project" value="InterPro"/>
</dbReference>
<dbReference type="NCBIfam" id="TIGR00357">
    <property type="entry name" value="peptide-methionine (R)-S-oxide reductase MsrB"/>
    <property type="match status" value="1"/>
</dbReference>
<evidence type="ECO:0000256" key="4">
    <source>
        <dbReference type="ARBA" id="ARBA00023002"/>
    </source>
</evidence>
<reference evidence="8 9" key="1">
    <citation type="submission" date="2018-05" db="EMBL/GenBank/DDBJ databases">
        <title>Genomic Encyclopedia of Type Strains, Phase IV (KMG-IV): sequencing the most valuable type-strain genomes for metagenomic binning, comparative biology and taxonomic classification.</title>
        <authorList>
            <person name="Goeker M."/>
        </authorList>
    </citation>
    <scope>NUCLEOTIDE SEQUENCE [LARGE SCALE GENOMIC DNA]</scope>
    <source>
        <strain evidence="8 9">DSM 28579</strain>
    </source>
</reference>
<feature type="binding site" evidence="6">
    <location>
        <position position="103"/>
    </location>
    <ligand>
        <name>Zn(2+)</name>
        <dbReference type="ChEBI" id="CHEBI:29105"/>
    </ligand>
</feature>
<feature type="binding site" evidence="6">
    <location>
        <position position="51"/>
    </location>
    <ligand>
        <name>Zn(2+)</name>
        <dbReference type="ChEBI" id="CHEBI:29105"/>
    </ligand>
</feature>
<dbReference type="PANTHER" id="PTHR10173:SF52">
    <property type="entry name" value="METHIONINE-R-SULFOXIDE REDUCTASE B1"/>
    <property type="match status" value="1"/>
</dbReference>
<dbReference type="GO" id="GO:0008270">
    <property type="term" value="F:zinc ion binding"/>
    <property type="evidence" value="ECO:0007669"/>
    <property type="project" value="UniProtKB-UniRule"/>
</dbReference>
<feature type="binding site" evidence="6">
    <location>
        <position position="100"/>
    </location>
    <ligand>
        <name>Zn(2+)</name>
        <dbReference type="ChEBI" id="CHEBI:29105"/>
    </ligand>
</feature>
<dbReference type="GO" id="GO:0005737">
    <property type="term" value="C:cytoplasm"/>
    <property type="evidence" value="ECO:0007669"/>
    <property type="project" value="TreeGrafter"/>
</dbReference>
<dbReference type="Pfam" id="PF01641">
    <property type="entry name" value="SelR"/>
    <property type="match status" value="1"/>
</dbReference>
<dbReference type="AlphaFoldDB" id="A0A7L4UQJ4"/>
<dbReference type="InterPro" id="IPR002579">
    <property type="entry name" value="Met_Sox_Rdtase_MsrB_dom"/>
</dbReference>
<feature type="binding site" evidence="6">
    <location>
        <position position="54"/>
    </location>
    <ligand>
        <name>Zn(2+)</name>
        <dbReference type="ChEBI" id="CHEBI:29105"/>
    </ligand>
</feature>
<keyword evidence="3 6" id="KW-0862">Zinc</keyword>
<evidence type="ECO:0000256" key="5">
    <source>
        <dbReference type="ARBA" id="ARBA00048488"/>
    </source>
</evidence>
<dbReference type="GO" id="GO:0030091">
    <property type="term" value="P:protein repair"/>
    <property type="evidence" value="ECO:0007669"/>
    <property type="project" value="InterPro"/>
</dbReference>
<dbReference type="PROSITE" id="PS51790">
    <property type="entry name" value="MSRB"/>
    <property type="match status" value="1"/>
</dbReference>
<evidence type="ECO:0000256" key="2">
    <source>
        <dbReference type="ARBA" id="ARBA00022723"/>
    </source>
</evidence>
<evidence type="ECO:0000313" key="8">
    <source>
        <dbReference type="EMBL" id="PVX51086.1"/>
    </source>
</evidence>
<gene>
    <name evidence="6" type="primary">msrB</name>
    <name evidence="8" type="ORF">C7377_1419</name>
</gene>
<evidence type="ECO:0000313" key="9">
    <source>
        <dbReference type="Proteomes" id="UP000251835"/>
    </source>
</evidence>
<keyword evidence="4 6" id="KW-0560">Oxidoreductase</keyword>
<dbReference type="HAMAP" id="MF_01400">
    <property type="entry name" value="MsrB"/>
    <property type="match status" value="1"/>
</dbReference>
<dbReference type="InterPro" id="IPR028427">
    <property type="entry name" value="Met_Sox_Rdtase_MsrB"/>
</dbReference>
<evidence type="ECO:0000256" key="3">
    <source>
        <dbReference type="ARBA" id="ARBA00022833"/>
    </source>
</evidence>
<feature type="active site" description="Nucleophile" evidence="6">
    <location>
        <position position="123"/>
    </location>
</feature>
<dbReference type="InterPro" id="IPR011057">
    <property type="entry name" value="Mss4-like_sf"/>
</dbReference>
<comment type="similarity">
    <text evidence="1 6">Belongs to the MsrB Met sulfoxide reductase family.</text>
</comment>
<dbReference type="SUPFAM" id="SSF51316">
    <property type="entry name" value="Mss4-like"/>
    <property type="match status" value="1"/>
</dbReference>
<evidence type="ECO:0000256" key="1">
    <source>
        <dbReference type="ARBA" id="ARBA00007174"/>
    </source>
</evidence>
<keyword evidence="2 6" id="KW-0479">Metal-binding</keyword>
<dbReference type="PANTHER" id="PTHR10173">
    <property type="entry name" value="METHIONINE SULFOXIDE REDUCTASE"/>
    <property type="match status" value="1"/>
</dbReference>
<comment type="catalytic activity">
    <reaction evidence="5 6">
        <text>L-methionyl-[protein] + [thioredoxin]-disulfide + H2O = L-methionyl-(R)-S-oxide-[protein] + [thioredoxin]-dithiol</text>
        <dbReference type="Rhea" id="RHEA:24164"/>
        <dbReference type="Rhea" id="RHEA-COMP:10698"/>
        <dbReference type="Rhea" id="RHEA-COMP:10700"/>
        <dbReference type="Rhea" id="RHEA-COMP:12313"/>
        <dbReference type="Rhea" id="RHEA-COMP:12314"/>
        <dbReference type="ChEBI" id="CHEBI:15377"/>
        <dbReference type="ChEBI" id="CHEBI:16044"/>
        <dbReference type="ChEBI" id="CHEBI:29950"/>
        <dbReference type="ChEBI" id="CHEBI:45764"/>
        <dbReference type="ChEBI" id="CHEBI:50058"/>
        <dbReference type="EC" id="1.8.4.12"/>
    </reaction>
</comment>
<comment type="caution">
    <text evidence="8">The sequence shown here is derived from an EMBL/GenBank/DDBJ whole genome shotgun (WGS) entry which is preliminary data.</text>
</comment>
<sequence>MKEKNYLIEKSEETWKKELTEEQYRVLREKGTERPFTGKYNDFYESGNYYCAACDHLLFTSESKFKSGCGWPSFSDVAAEKNIELIKDTSHGMIRTEVVCANCGGHLGHVFNDGPPPSYLRYCINSASVVFKED</sequence>
<proteinExistence type="inferred from homology"/>
<feature type="domain" description="MsrB" evidence="7">
    <location>
        <begin position="12"/>
        <end position="134"/>
    </location>
</feature>
<dbReference type="Gene3D" id="2.170.150.20">
    <property type="entry name" value="Peptide methionine sulfoxide reductase"/>
    <property type="match status" value="1"/>
</dbReference>
<dbReference type="EC" id="1.8.4.12" evidence="6"/>
<keyword evidence="9" id="KW-1185">Reference proteome</keyword>
<name>A0A7L4UQJ4_BALHA</name>
<protein>
    <recommendedName>
        <fullName evidence="6">Peptide methionine sulfoxide reductase MsrB</fullName>
        <ecNumber evidence="6">1.8.4.12</ecNumber>
    </recommendedName>
    <alternativeName>
        <fullName evidence="6">Peptide-methionine (R)-S-oxide reductase</fullName>
    </alternativeName>
</protein>
<dbReference type="Proteomes" id="UP000251835">
    <property type="component" value="Unassembled WGS sequence"/>
</dbReference>
<evidence type="ECO:0000256" key="6">
    <source>
        <dbReference type="HAMAP-Rule" id="MF_01400"/>
    </source>
</evidence>
<dbReference type="FunFam" id="2.170.150.20:FF:000001">
    <property type="entry name" value="Peptide methionine sulfoxide reductase MsrB"/>
    <property type="match status" value="1"/>
</dbReference>
<evidence type="ECO:0000259" key="7">
    <source>
        <dbReference type="PROSITE" id="PS51790"/>
    </source>
</evidence>
<dbReference type="EMBL" id="QENZ01000004">
    <property type="protein sequence ID" value="PVX51086.1"/>
    <property type="molecule type" value="Genomic_DNA"/>
</dbReference>
<organism evidence="8 9">
    <name type="scientific">Balneicella halophila</name>
    <dbReference type="NCBI Taxonomy" id="1537566"/>
    <lineage>
        <taxon>Bacteria</taxon>
        <taxon>Pseudomonadati</taxon>
        <taxon>Bacteroidota</taxon>
        <taxon>Bacteroidia</taxon>
        <taxon>Bacteroidales</taxon>
        <taxon>Balneicellaceae</taxon>
        <taxon>Balneicella</taxon>
    </lineage>
</organism>
<comment type="cofactor">
    <cofactor evidence="6">
        <name>Zn(2+)</name>
        <dbReference type="ChEBI" id="CHEBI:29105"/>
    </cofactor>
    <text evidence="6">Binds 1 zinc ion per subunit. The zinc ion is important for the structural integrity of the protein.</text>
</comment>